<organism evidence="8 9">
    <name type="scientific">Rhizopus stolonifer</name>
    <name type="common">Rhizopus nigricans</name>
    <dbReference type="NCBI Taxonomy" id="4846"/>
    <lineage>
        <taxon>Eukaryota</taxon>
        <taxon>Fungi</taxon>
        <taxon>Fungi incertae sedis</taxon>
        <taxon>Mucoromycota</taxon>
        <taxon>Mucoromycotina</taxon>
        <taxon>Mucoromycetes</taxon>
        <taxon>Mucorales</taxon>
        <taxon>Mucorineae</taxon>
        <taxon>Rhizopodaceae</taxon>
        <taxon>Rhizopus</taxon>
    </lineage>
</organism>
<dbReference type="SUPFAM" id="SSF56112">
    <property type="entry name" value="Protein kinase-like (PK-like)"/>
    <property type="match status" value="1"/>
</dbReference>
<dbReference type="CDD" id="cd00180">
    <property type="entry name" value="PKc"/>
    <property type="match status" value="1"/>
</dbReference>
<comment type="caution">
    <text evidence="8">The sequence shown here is derived from an EMBL/GenBank/DDBJ whole genome shotgun (WGS) entry which is preliminary data.</text>
</comment>
<feature type="region of interest" description="Disordered" evidence="6">
    <location>
        <begin position="414"/>
        <end position="554"/>
    </location>
</feature>
<evidence type="ECO:0000313" key="8">
    <source>
        <dbReference type="EMBL" id="RCI02728.1"/>
    </source>
</evidence>
<dbReference type="EMBL" id="PJQM01001282">
    <property type="protein sequence ID" value="RCI02728.1"/>
    <property type="molecule type" value="Genomic_DNA"/>
</dbReference>
<name>A0A367KKN8_RHIST</name>
<proteinExistence type="predicted"/>
<dbReference type="GO" id="GO:0005634">
    <property type="term" value="C:nucleus"/>
    <property type="evidence" value="ECO:0007669"/>
    <property type="project" value="TreeGrafter"/>
</dbReference>
<dbReference type="Proteomes" id="UP000253551">
    <property type="component" value="Unassembled WGS sequence"/>
</dbReference>
<protein>
    <submittedName>
        <fullName evidence="8">Signal transducing kinase of the PAK</fullName>
    </submittedName>
</protein>
<dbReference type="PANTHER" id="PTHR24345">
    <property type="entry name" value="SERINE/THREONINE-PROTEIN KINASE PLK"/>
    <property type="match status" value="1"/>
</dbReference>
<feature type="compositionally biased region" description="Low complexity" evidence="6">
    <location>
        <begin position="465"/>
        <end position="492"/>
    </location>
</feature>
<evidence type="ECO:0000256" key="3">
    <source>
        <dbReference type="ARBA" id="ARBA00022741"/>
    </source>
</evidence>
<feature type="domain" description="Protein kinase" evidence="7">
    <location>
        <begin position="20"/>
        <end position="279"/>
    </location>
</feature>
<dbReference type="OrthoDB" id="4062651at2759"/>
<evidence type="ECO:0000313" key="9">
    <source>
        <dbReference type="Proteomes" id="UP000253551"/>
    </source>
</evidence>
<dbReference type="SMART" id="SM00220">
    <property type="entry name" value="S_TKc"/>
    <property type="match status" value="1"/>
</dbReference>
<dbReference type="AlphaFoldDB" id="A0A367KKN8"/>
<keyword evidence="3" id="KW-0547">Nucleotide-binding</keyword>
<evidence type="ECO:0000256" key="1">
    <source>
        <dbReference type="ARBA" id="ARBA00022527"/>
    </source>
</evidence>
<evidence type="ECO:0000259" key="7">
    <source>
        <dbReference type="PROSITE" id="PS50011"/>
    </source>
</evidence>
<keyword evidence="9" id="KW-1185">Reference proteome</keyword>
<accession>A0A367KKN8</accession>
<dbReference type="Gene3D" id="1.10.510.10">
    <property type="entry name" value="Transferase(Phosphotransferase) domain 1"/>
    <property type="match status" value="1"/>
</dbReference>
<feature type="compositionally biased region" description="Polar residues" evidence="6">
    <location>
        <begin position="493"/>
        <end position="545"/>
    </location>
</feature>
<keyword evidence="2" id="KW-0808">Transferase</keyword>
<reference evidence="8 9" key="1">
    <citation type="journal article" date="2018" name="G3 (Bethesda)">
        <title>Phylogenetic and Phylogenomic Definition of Rhizopus Species.</title>
        <authorList>
            <person name="Gryganskyi A.P."/>
            <person name="Golan J."/>
            <person name="Dolatabadi S."/>
            <person name="Mondo S."/>
            <person name="Robb S."/>
            <person name="Idnurm A."/>
            <person name="Muszewska A."/>
            <person name="Steczkiewicz K."/>
            <person name="Masonjones S."/>
            <person name="Liao H.L."/>
            <person name="Gajdeczka M.T."/>
            <person name="Anike F."/>
            <person name="Vuek A."/>
            <person name="Anishchenko I.M."/>
            <person name="Voigt K."/>
            <person name="de Hoog G.S."/>
            <person name="Smith M.E."/>
            <person name="Heitman J."/>
            <person name="Vilgalys R."/>
            <person name="Stajich J.E."/>
        </authorList>
    </citation>
    <scope>NUCLEOTIDE SEQUENCE [LARGE SCALE GENOMIC DNA]</scope>
    <source>
        <strain evidence="8 9">LSU 92-RS-03</strain>
    </source>
</reference>
<keyword evidence="4 8" id="KW-0418">Kinase</keyword>
<dbReference type="InterPro" id="IPR011009">
    <property type="entry name" value="Kinase-like_dom_sf"/>
</dbReference>
<keyword evidence="5" id="KW-0067">ATP-binding</keyword>
<dbReference type="PROSITE" id="PS00108">
    <property type="entry name" value="PROTEIN_KINASE_ST"/>
    <property type="match status" value="1"/>
</dbReference>
<evidence type="ECO:0000256" key="6">
    <source>
        <dbReference type="SAM" id="MobiDB-lite"/>
    </source>
</evidence>
<evidence type="ECO:0000256" key="4">
    <source>
        <dbReference type="ARBA" id="ARBA00022777"/>
    </source>
</evidence>
<keyword evidence="1" id="KW-0723">Serine/threonine-protein kinase</keyword>
<dbReference type="GO" id="GO:0005524">
    <property type="term" value="F:ATP binding"/>
    <property type="evidence" value="ECO:0007669"/>
    <property type="project" value="UniProtKB-KW"/>
</dbReference>
<gene>
    <name evidence="8" type="primary">STE20_8</name>
    <name evidence="8" type="ORF">CU098_004341</name>
</gene>
<dbReference type="InterPro" id="IPR008271">
    <property type="entry name" value="Ser/Thr_kinase_AS"/>
</dbReference>
<dbReference type="InterPro" id="IPR000719">
    <property type="entry name" value="Prot_kinase_dom"/>
</dbReference>
<dbReference type="PROSITE" id="PS50011">
    <property type="entry name" value="PROTEIN_KINASE_DOM"/>
    <property type="match status" value="1"/>
</dbReference>
<evidence type="ECO:0000256" key="2">
    <source>
        <dbReference type="ARBA" id="ARBA00022679"/>
    </source>
</evidence>
<feature type="compositionally biased region" description="Polar residues" evidence="6">
    <location>
        <begin position="427"/>
        <end position="462"/>
    </location>
</feature>
<dbReference type="PANTHER" id="PTHR24345:SF91">
    <property type="entry name" value="SERINE_THREONINE-PROTEIN KINASE PLK4"/>
    <property type="match status" value="1"/>
</dbReference>
<dbReference type="STRING" id="4846.A0A367KKN8"/>
<evidence type="ECO:0000256" key="5">
    <source>
        <dbReference type="ARBA" id="ARBA00022840"/>
    </source>
</evidence>
<dbReference type="Pfam" id="PF00069">
    <property type="entry name" value="Pkinase"/>
    <property type="match status" value="1"/>
</dbReference>
<dbReference type="GO" id="GO:0004674">
    <property type="term" value="F:protein serine/threonine kinase activity"/>
    <property type="evidence" value="ECO:0007669"/>
    <property type="project" value="UniProtKB-KW"/>
</dbReference>
<sequence>MQEVNGIPIYSDNPILLYDNLDGPPTWFSAQGGVYKCKEKNSSKQVAIKKYLVEENKHEDMFVMPKELVENEIYIMTKCIHPNILKLMAAYIHQEFVYLVMPLCTGGSLQHYVFEYHLSIGQLIYIIQSIAAGLEELHRHGCIHRDIKCDNIFLNVQENSIVIGDFGVVSISSEADSSIEEAGVVLFWAPELVKKKMVNAKVDIWALGIVILEILNGGKAPYEDESLCEEQIKERILQVHRPAYPPKLPVQLVDLLDRCLDPNPETRYSASQVMQHPFLHSCIPELLFPSNIDVSKETKPKRPPAQCRIPIRSVSWNKQEPSSIPVNETILNVYRKRQSLSDSNRSQGSRLPMLCVKRSVIELPVVEMPIVETLLKSKHVKGKRPLVRTNTMPPAKKQQISSAKIANNYRASVNSPVPAKVPVNTGIKPNSNTKNKATINAEIKSNNNTRNKVLKSSNNISNKALPKSLNNSKKVSPKSPSNSSNKVASKSPTNSSKKASPTNSNRETSPESPTNSNEKVSSKYPNNSINRTSVNTTNRNGTTKSPGKKLRFSTASFPSSIPAKASIYRNKKPSGESRTARLMMGISTGRRQSYKTRENNTETSLPTLAHKQSAAKKQISLNTEALRVH</sequence>